<reference evidence="1 2" key="1">
    <citation type="submission" date="2015-01" db="EMBL/GenBank/DDBJ databases">
        <title>Evolution of Trichinella species and genotypes.</title>
        <authorList>
            <person name="Korhonen P.K."/>
            <person name="Edoardo P."/>
            <person name="Giuseppe L.R."/>
            <person name="Gasser R.B."/>
        </authorList>
    </citation>
    <scope>NUCLEOTIDE SEQUENCE [LARGE SCALE GENOMIC DNA]</scope>
    <source>
        <strain evidence="1">ISS1980</strain>
    </source>
</reference>
<dbReference type="AlphaFoldDB" id="A0A0V1MPA3"/>
<name>A0A0V1MPA3_9BILA</name>
<dbReference type="EMBL" id="JYDO01000060">
    <property type="protein sequence ID" value="KRZ73636.1"/>
    <property type="molecule type" value="Genomic_DNA"/>
</dbReference>
<proteinExistence type="predicted"/>
<protein>
    <submittedName>
        <fullName evidence="1">Uncharacterized protein</fullName>
    </submittedName>
</protein>
<keyword evidence="2" id="KW-1185">Reference proteome</keyword>
<sequence length="72" mass="8251">MTSSSTCTGLFLLLVGYDTKIEHIIITQSRIIGDINQSPNNSTNFHPFRCILITDIKKYPLFLVTFEKLIFK</sequence>
<evidence type="ECO:0000313" key="1">
    <source>
        <dbReference type="EMBL" id="KRZ73636.1"/>
    </source>
</evidence>
<accession>A0A0V1MPA3</accession>
<evidence type="ECO:0000313" key="2">
    <source>
        <dbReference type="Proteomes" id="UP000054843"/>
    </source>
</evidence>
<comment type="caution">
    <text evidence="1">The sequence shown here is derived from an EMBL/GenBank/DDBJ whole genome shotgun (WGS) entry which is preliminary data.</text>
</comment>
<dbReference type="Proteomes" id="UP000054843">
    <property type="component" value="Unassembled WGS sequence"/>
</dbReference>
<organism evidence="1 2">
    <name type="scientific">Trichinella papuae</name>
    <dbReference type="NCBI Taxonomy" id="268474"/>
    <lineage>
        <taxon>Eukaryota</taxon>
        <taxon>Metazoa</taxon>
        <taxon>Ecdysozoa</taxon>
        <taxon>Nematoda</taxon>
        <taxon>Enoplea</taxon>
        <taxon>Dorylaimia</taxon>
        <taxon>Trichinellida</taxon>
        <taxon>Trichinellidae</taxon>
        <taxon>Trichinella</taxon>
    </lineage>
</organism>
<gene>
    <name evidence="1" type="ORF">T10_13320</name>
</gene>